<reference evidence="2" key="1">
    <citation type="journal article" date="2018" name="Genome Biol. Evol.">
        <title>Genomics and development of Lentinus tigrinus, a white-rot wood-decaying mushroom with dimorphic fruiting bodies.</title>
        <authorList>
            <person name="Wu B."/>
            <person name="Xu Z."/>
            <person name="Knudson A."/>
            <person name="Carlson A."/>
            <person name="Chen N."/>
            <person name="Kovaka S."/>
            <person name="LaButti K."/>
            <person name="Lipzen A."/>
            <person name="Pennachio C."/>
            <person name="Riley R."/>
            <person name="Schakwitz W."/>
            <person name="Umezawa K."/>
            <person name="Ohm R.A."/>
            <person name="Grigoriev I.V."/>
            <person name="Nagy L.G."/>
            <person name="Gibbons J."/>
            <person name="Hibbett D."/>
        </authorList>
    </citation>
    <scope>NUCLEOTIDE SEQUENCE [LARGE SCALE GENOMIC DNA]</scope>
    <source>
        <strain evidence="2">ALCF2SS1-6</strain>
    </source>
</reference>
<keyword evidence="3" id="KW-1185">Reference proteome</keyword>
<organism evidence="2 3">
    <name type="scientific">Lentinus tigrinus ALCF2SS1-6</name>
    <dbReference type="NCBI Taxonomy" id="1328759"/>
    <lineage>
        <taxon>Eukaryota</taxon>
        <taxon>Fungi</taxon>
        <taxon>Dikarya</taxon>
        <taxon>Basidiomycota</taxon>
        <taxon>Agaricomycotina</taxon>
        <taxon>Agaricomycetes</taxon>
        <taxon>Polyporales</taxon>
        <taxon>Polyporaceae</taxon>
        <taxon>Lentinus</taxon>
    </lineage>
</organism>
<sequence>MAMTHLLHRRVPLGFLAAQLGDRGTALTLLCRCALRARERNSTATDRNLMEIQDKRTALKRHIDTWQGIQDLHMSIVWQFRHSSDPGPLAVIIEAAASPESLNAPTATETLDPGSSSSSSSSSPTRDFGVPLQALKAEDVQLWLPSALLTRLQAVLSPDNHKITREGRVRVGIPSTYTTQAEEMGNWGEERSKWVTGSPTLVGSSQWMAMNEMAVNETVMNEMAMNEMAADETAVNETAADKTANEAMKSEPASAMASTTGFYMVVIPCSDEHRAHQCIAQADDALEDICRLRRILTGIADFKQLNINSTGQHTIGRTRSLFTKFQEKGGSWESRLRILNDMDIRGPGGNSDEYSSKGHYEILWIWLVPRSSSDGTVLLDGIEGEINPEELLDNIKVEWAQNQARVERWGEEVTLLEEEMRRVIEYLSGRQGGGANSPANTRICWQRCSVVWPLIFELLALQFADLWVPYLQQRGNHTVPAWGACYLTAQQKKPARTVMRSRTMPATARAGTSVSTATVQRALECSESEDSENGDVLCTHLSRTSRLD</sequence>
<gene>
    <name evidence="2" type="ORF">L227DRAFT_568430</name>
</gene>
<feature type="region of interest" description="Disordered" evidence="1">
    <location>
        <begin position="104"/>
        <end position="127"/>
    </location>
</feature>
<dbReference type="AlphaFoldDB" id="A0A5C2RNH9"/>
<dbReference type="EMBL" id="ML122345">
    <property type="protein sequence ID" value="RPD52680.1"/>
    <property type="molecule type" value="Genomic_DNA"/>
</dbReference>
<accession>A0A5C2RNH9</accession>
<dbReference type="STRING" id="1328759.A0A5C2RNH9"/>
<evidence type="ECO:0000256" key="1">
    <source>
        <dbReference type="SAM" id="MobiDB-lite"/>
    </source>
</evidence>
<dbReference type="OrthoDB" id="2756259at2759"/>
<dbReference type="Proteomes" id="UP000313359">
    <property type="component" value="Unassembled WGS sequence"/>
</dbReference>
<evidence type="ECO:0000313" key="3">
    <source>
        <dbReference type="Proteomes" id="UP000313359"/>
    </source>
</evidence>
<name>A0A5C2RNH9_9APHY</name>
<proteinExistence type="predicted"/>
<protein>
    <submittedName>
        <fullName evidence="2">Uncharacterized protein</fullName>
    </submittedName>
</protein>
<evidence type="ECO:0000313" key="2">
    <source>
        <dbReference type="EMBL" id="RPD52680.1"/>
    </source>
</evidence>